<protein>
    <submittedName>
        <fullName evidence="3">Ribonuclease HI</fullName>
    </submittedName>
</protein>
<reference evidence="3" key="3">
    <citation type="submission" date="2021-03" db="EMBL/GenBank/DDBJ databases">
        <title>Genomic Encyclopedia of Type Strains, Phase IV (KMG-IV): sequencing the most valuable type-strain genomes for metagenomic binning, comparative biology and taxonomic classification.</title>
        <authorList>
            <person name="Goeker M."/>
        </authorList>
    </citation>
    <scope>NUCLEOTIDE SEQUENCE</scope>
    <source>
        <strain evidence="3">DSM 22443</strain>
    </source>
</reference>
<dbReference type="Gene3D" id="3.30.420.10">
    <property type="entry name" value="Ribonuclease H-like superfamily/Ribonuclease H"/>
    <property type="match status" value="1"/>
</dbReference>
<feature type="compositionally biased region" description="Basic and acidic residues" evidence="1">
    <location>
        <begin position="171"/>
        <end position="180"/>
    </location>
</feature>
<dbReference type="InterPro" id="IPR036397">
    <property type="entry name" value="RNaseH_sf"/>
</dbReference>
<dbReference type="SUPFAM" id="SSF53098">
    <property type="entry name" value="Ribonuclease H-like"/>
    <property type="match status" value="1"/>
</dbReference>
<organism evidence="2 4">
    <name type="scientific">Halarchaeum rubridurum</name>
    <dbReference type="NCBI Taxonomy" id="489911"/>
    <lineage>
        <taxon>Archaea</taxon>
        <taxon>Methanobacteriati</taxon>
        <taxon>Methanobacteriota</taxon>
        <taxon>Stenosarchaea group</taxon>
        <taxon>Halobacteria</taxon>
        <taxon>Halobacteriales</taxon>
        <taxon>Halobacteriaceae</taxon>
    </lineage>
</organism>
<dbReference type="EMBL" id="JAGGKO010000001">
    <property type="protein sequence ID" value="MBP1953947.1"/>
    <property type="molecule type" value="Genomic_DNA"/>
</dbReference>
<proteinExistence type="predicted"/>
<name>A0A830FSV7_9EURY</name>
<dbReference type="GO" id="GO:0003676">
    <property type="term" value="F:nucleic acid binding"/>
    <property type="evidence" value="ECO:0007669"/>
    <property type="project" value="InterPro"/>
</dbReference>
<dbReference type="RefSeq" id="WP_188869199.1">
    <property type="nucleotide sequence ID" value="NZ_BMOO01000001.1"/>
</dbReference>
<feature type="region of interest" description="Disordered" evidence="1">
    <location>
        <begin position="171"/>
        <end position="206"/>
    </location>
</feature>
<evidence type="ECO:0000256" key="1">
    <source>
        <dbReference type="SAM" id="MobiDB-lite"/>
    </source>
</evidence>
<dbReference type="EMBL" id="BMOO01000001">
    <property type="protein sequence ID" value="GGM56094.1"/>
    <property type="molecule type" value="Genomic_DNA"/>
</dbReference>
<dbReference type="InterPro" id="IPR012337">
    <property type="entry name" value="RNaseH-like_sf"/>
</dbReference>
<keyword evidence="4" id="KW-1185">Reference proteome</keyword>
<dbReference type="Proteomes" id="UP000614609">
    <property type="component" value="Unassembled WGS sequence"/>
</dbReference>
<comment type="caution">
    <text evidence="2">The sequence shown here is derived from an EMBL/GenBank/DDBJ whole genome shotgun (WGS) entry which is preliminary data.</text>
</comment>
<sequence>MATVGRRRLRELFDDAPTPHIAHHPRTHHREYYVATDGSFAPDGGGLGVIIETGSGERVARLAVPDPAPDNNVAEYRALHLGLDVLAHRAPADANVGVLVDHSALAGDVNLAVLAGRGADYRPVRDAAVPAGAANHWRGIRARVAGFGELRAADLRSGENPAHVLANAPEEYAHVNDEPPRCLLPGVGSEEPQIPPPSRANRHAGD</sequence>
<accession>A0A830FSV7</accession>
<dbReference type="OrthoDB" id="333599at2157"/>
<dbReference type="Proteomes" id="UP000765891">
    <property type="component" value="Unassembled WGS sequence"/>
</dbReference>
<evidence type="ECO:0000313" key="2">
    <source>
        <dbReference type="EMBL" id="GGM56094.1"/>
    </source>
</evidence>
<dbReference type="AlphaFoldDB" id="A0A830FSV7"/>
<evidence type="ECO:0000313" key="3">
    <source>
        <dbReference type="EMBL" id="MBP1953947.1"/>
    </source>
</evidence>
<evidence type="ECO:0000313" key="4">
    <source>
        <dbReference type="Proteomes" id="UP000614609"/>
    </source>
</evidence>
<reference evidence="2" key="2">
    <citation type="submission" date="2020-09" db="EMBL/GenBank/DDBJ databases">
        <authorList>
            <person name="Sun Q."/>
            <person name="Ohkuma M."/>
        </authorList>
    </citation>
    <scope>NUCLEOTIDE SEQUENCE</scope>
    <source>
        <strain evidence="2">JCM 16108</strain>
    </source>
</reference>
<gene>
    <name evidence="2" type="ORF">GCM10009017_02860</name>
    <name evidence="3" type="ORF">J2752_000828</name>
</gene>
<reference evidence="2" key="1">
    <citation type="journal article" date="2014" name="Int. J. Syst. Evol. Microbiol.">
        <title>Complete genome sequence of Corynebacterium casei LMG S-19264T (=DSM 44701T), isolated from a smear-ripened cheese.</title>
        <authorList>
            <consortium name="US DOE Joint Genome Institute (JGI-PGF)"/>
            <person name="Walter F."/>
            <person name="Albersmeier A."/>
            <person name="Kalinowski J."/>
            <person name="Ruckert C."/>
        </authorList>
    </citation>
    <scope>NUCLEOTIDE SEQUENCE</scope>
    <source>
        <strain evidence="2">JCM 16108</strain>
    </source>
</reference>